<dbReference type="AlphaFoldDB" id="A0AB72VFL2"/>
<organism evidence="1">
    <name type="scientific">Corynebacterium glutamicum (strain R)</name>
    <dbReference type="NCBI Taxonomy" id="340322"/>
    <lineage>
        <taxon>Bacteria</taxon>
        <taxon>Bacillati</taxon>
        <taxon>Actinomycetota</taxon>
        <taxon>Actinomycetes</taxon>
        <taxon>Mycobacteriales</taxon>
        <taxon>Corynebacteriaceae</taxon>
        <taxon>Corynebacterium</taxon>
    </lineage>
</organism>
<dbReference type="Proteomes" id="UP000006698">
    <property type="component" value="Chromosome"/>
</dbReference>
<reference evidence="1" key="1">
    <citation type="journal article" date="2007" name="Microbiology">
        <title>Comparative analysis of the Corynebacterium glutamicum group and complete genome sequence of strain R.</title>
        <authorList>
            <person name="Yukawa H."/>
            <person name="Omumasaba C.A."/>
            <person name="Nonaka H."/>
            <person name="Kos P."/>
            <person name="Okai N."/>
            <person name="Suzuki N."/>
            <person name="Suda M."/>
            <person name="Tsuge Y."/>
            <person name="Watanabe J."/>
            <person name="Ikeda Y."/>
            <person name="Vertes A.A."/>
            <person name="Inui M."/>
        </authorList>
    </citation>
    <scope>NUCLEOTIDE SEQUENCE</scope>
    <source>
        <strain evidence="1">R</strain>
    </source>
</reference>
<gene>
    <name evidence="1" type="ordered locus">cgR_6034</name>
</gene>
<protein>
    <submittedName>
        <fullName evidence="1">Uncharacterized protein</fullName>
    </submittedName>
</protein>
<proteinExistence type="predicted"/>
<dbReference type="KEGG" id="cgt:cgR_6034"/>
<accession>A0AB72VFL2</accession>
<dbReference type="EMBL" id="AP009044">
    <property type="protein sequence ID" value="BAQ21096.1"/>
    <property type="molecule type" value="Genomic_DNA"/>
</dbReference>
<sequence>MLLWWIHLLFRARGNGLERFGRYSFIATFGDRVWIHSFGESSEMDKKLFV</sequence>
<evidence type="ECO:0000313" key="1">
    <source>
        <dbReference type="EMBL" id="BAQ21096.1"/>
    </source>
</evidence>
<name>A0AB72VFL2_CORGB</name>